<dbReference type="SUPFAM" id="SSF56645">
    <property type="entry name" value="Acyl-CoA dehydrogenase NM domain-like"/>
    <property type="match status" value="1"/>
</dbReference>
<evidence type="ECO:0000259" key="2">
    <source>
        <dbReference type="Pfam" id="PF08028"/>
    </source>
</evidence>
<dbReference type="EMBL" id="QFYS01000001">
    <property type="protein sequence ID" value="RAK69066.1"/>
    <property type="molecule type" value="Genomic_DNA"/>
</dbReference>
<accession>A0A328BST6</accession>
<dbReference type="Pfam" id="PF08028">
    <property type="entry name" value="Acyl-CoA_dh_2"/>
    <property type="match status" value="1"/>
</dbReference>
<keyword evidence="1" id="KW-0560">Oxidoreductase</keyword>
<reference evidence="3 4" key="1">
    <citation type="submission" date="2018-05" db="EMBL/GenBank/DDBJ databases">
        <authorList>
            <person name="Lanie J.A."/>
            <person name="Ng W.-L."/>
            <person name="Kazmierczak K.M."/>
            <person name="Andrzejewski T.M."/>
            <person name="Davidsen T.M."/>
            <person name="Wayne K.J."/>
            <person name="Tettelin H."/>
            <person name="Glass J.I."/>
            <person name="Rusch D."/>
            <person name="Podicherti R."/>
            <person name="Tsui H.-C.T."/>
            <person name="Winkler M.E."/>
        </authorList>
    </citation>
    <scope>NUCLEOTIDE SEQUENCE [LARGE SCALE GENOMIC DNA]</scope>
    <source>
        <strain evidence="3 4">BUT-10</strain>
    </source>
</reference>
<protein>
    <recommendedName>
        <fullName evidence="2">Acyl-CoA dehydrogenase C-terminal domain-containing protein</fullName>
    </recommendedName>
</protein>
<dbReference type="GO" id="GO:0016627">
    <property type="term" value="F:oxidoreductase activity, acting on the CH-CH group of donors"/>
    <property type="evidence" value="ECO:0007669"/>
    <property type="project" value="InterPro"/>
</dbReference>
<dbReference type="AlphaFoldDB" id="A0A328BST6"/>
<dbReference type="InterPro" id="IPR046373">
    <property type="entry name" value="Acyl-CoA_Oxase/DH_mid-dom_sf"/>
</dbReference>
<evidence type="ECO:0000313" key="3">
    <source>
        <dbReference type="EMBL" id="RAK69066.1"/>
    </source>
</evidence>
<organism evidence="3 4">
    <name type="scientific">Phenylobacterium kunshanense</name>
    <dbReference type="NCBI Taxonomy" id="1445034"/>
    <lineage>
        <taxon>Bacteria</taxon>
        <taxon>Pseudomonadati</taxon>
        <taxon>Pseudomonadota</taxon>
        <taxon>Alphaproteobacteria</taxon>
        <taxon>Caulobacterales</taxon>
        <taxon>Caulobacteraceae</taxon>
        <taxon>Phenylobacterium</taxon>
    </lineage>
</organism>
<comment type="caution">
    <text evidence="3">The sequence shown here is derived from an EMBL/GenBank/DDBJ whole genome shotgun (WGS) entry which is preliminary data.</text>
</comment>
<feature type="domain" description="Acyl-CoA dehydrogenase C-terminal" evidence="2">
    <location>
        <begin position="264"/>
        <end position="395"/>
    </location>
</feature>
<keyword evidence="4" id="KW-1185">Reference proteome</keyword>
<gene>
    <name evidence="3" type="ORF">DJ019_03410</name>
</gene>
<proteinExistence type="predicted"/>
<dbReference type="Gene3D" id="1.20.140.10">
    <property type="entry name" value="Butyryl-CoA Dehydrogenase, subunit A, domain 3"/>
    <property type="match status" value="1"/>
</dbReference>
<dbReference type="InterPro" id="IPR013107">
    <property type="entry name" value="Acyl-CoA_DH_C"/>
</dbReference>
<name>A0A328BST6_9CAUL</name>
<dbReference type="InterPro" id="IPR036250">
    <property type="entry name" value="AcylCo_DH-like_C"/>
</dbReference>
<evidence type="ECO:0000313" key="4">
    <source>
        <dbReference type="Proteomes" id="UP000249524"/>
    </source>
</evidence>
<dbReference type="InterPro" id="IPR009100">
    <property type="entry name" value="AcylCoA_DH/oxidase_NM_dom_sf"/>
</dbReference>
<sequence>MAYETEDPPLADRRIPAGGDWLSPAELAALTPEILVERMKALAPRISAAAGEAERLRRPVDEIWNAIRASGYFYMYVPKVFGGLEVTTDQFIDVSLPIAEACASTGWAAAFCAEHNWFLSHYPKETQAALFGGDFPYIVAPVVSNPPGMAQKVDGGYRITARWKWGTGVMHADWIMGSVIVPGEGDRPRMLTCLLPAADAQVIDTWHVSGMVGTGSNDIAVKDLFVPEARTVPFDLLISGQAPGSRDYDSPLYSMPMLPFLAMTAAIPAVGAARCALNAYRTRLEQHVRMGAQSRQADKPAAQMRLGRASVMIDAAEQIIRKAGRDNVAAGALAGTEQLAERIRCRAQIAYAVSLCREAVACLGEAAGSSAQMLDQPFQRAVRDINTIATHVVFDVDTAYELQGRSLVGLPPNTMLV</sequence>
<dbReference type="InterPro" id="IPR037069">
    <property type="entry name" value="AcylCoA_DH/ox_N_sf"/>
</dbReference>
<dbReference type="PIRSF" id="PIRSF016578">
    <property type="entry name" value="HsaA"/>
    <property type="match status" value="1"/>
</dbReference>
<evidence type="ECO:0000256" key="1">
    <source>
        <dbReference type="ARBA" id="ARBA00023002"/>
    </source>
</evidence>
<dbReference type="OrthoDB" id="7316074at2"/>
<dbReference type="Gene3D" id="2.40.110.10">
    <property type="entry name" value="Butyryl-CoA Dehydrogenase, subunit A, domain 2"/>
    <property type="match status" value="1"/>
</dbReference>
<dbReference type="SUPFAM" id="SSF47203">
    <property type="entry name" value="Acyl-CoA dehydrogenase C-terminal domain-like"/>
    <property type="match status" value="1"/>
</dbReference>
<dbReference type="GO" id="GO:0050660">
    <property type="term" value="F:flavin adenine dinucleotide binding"/>
    <property type="evidence" value="ECO:0007669"/>
    <property type="project" value="InterPro"/>
</dbReference>
<dbReference type="Gene3D" id="1.10.540.10">
    <property type="entry name" value="Acyl-CoA dehydrogenase/oxidase, N-terminal domain"/>
    <property type="match status" value="1"/>
</dbReference>
<dbReference type="RefSeq" id="WP_111274557.1">
    <property type="nucleotide sequence ID" value="NZ_QFYS01000001.1"/>
</dbReference>
<dbReference type="Proteomes" id="UP000249524">
    <property type="component" value="Unassembled WGS sequence"/>
</dbReference>